<dbReference type="SUPFAM" id="SSF140663">
    <property type="entry name" value="TTHA0068-like"/>
    <property type="match status" value="1"/>
</dbReference>
<dbReference type="Proteomes" id="UP000553776">
    <property type="component" value="Unassembled WGS sequence"/>
</dbReference>
<protein>
    <submittedName>
        <fullName evidence="1">DUF309 domain-containing protein</fullName>
    </submittedName>
</protein>
<dbReference type="PANTHER" id="PTHR34796:SF1">
    <property type="entry name" value="EXPRESSED PROTEIN"/>
    <property type="match status" value="1"/>
</dbReference>
<keyword evidence="2" id="KW-1185">Reference proteome</keyword>
<dbReference type="Gene3D" id="1.10.3450.10">
    <property type="entry name" value="TTHA0068-like"/>
    <property type="match status" value="1"/>
</dbReference>
<accession>A0A841TRG0</accession>
<dbReference type="InterPro" id="IPR005500">
    <property type="entry name" value="DUF309"/>
</dbReference>
<dbReference type="RefSeq" id="WP_185134318.1">
    <property type="nucleotide sequence ID" value="NZ_BORM01000005.1"/>
</dbReference>
<organism evidence="1 2">
    <name type="scientific">Cohnella xylanilytica</name>
    <dbReference type="NCBI Taxonomy" id="557555"/>
    <lineage>
        <taxon>Bacteria</taxon>
        <taxon>Bacillati</taxon>
        <taxon>Bacillota</taxon>
        <taxon>Bacilli</taxon>
        <taxon>Bacillales</taxon>
        <taxon>Paenibacillaceae</taxon>
        <taxon>Cohnella</taxon>
    </lineage>
</organism>
<dbReference type="EMBL" id="JACJVR010000005">
    <property type="protein sequence ID" value="MBB6690299.1"/>
    <property type="molecule type" value="Genomic_DNA"/>
</dbReference>
<name>A0A841TRG0_9BACL</name>
<proteinExistence type="predicted"/>
<comment type="caution">
    <text evidence="1">The sequence shown here is derived from an EMBL/GenBank/DDBJ whole genome shotgun (WGS) entry which is preliminary data.</text>
</comment>
<evidence type="ECO:0000313" key="1">
    <source>
        <dbReference type="EMBL" id="MBB6690299.1"/>
    </source>
</evidence>
<reference evidence="1 2" key="1">
    <citation type="submission" date="2020-08" db="EMBL/GenBank/DDBJ databases">
        <title>Cohnella phylogeny.</title>
        <authorList>
            <person name="Dunlap C."/>
        </authorList>
    </citation>
    <scope>NUCLEOTIDE SEQUENCE [LARGE SCALE GENOMIC DNA]</scope>
    <source>
        <strain evidence="1 2">DSM 25239</strain>
    </source>
</reference>
<gene>
    <name evidence="1" type="ORF">H7B90_02695</name>
</gene>
<dbReference type="AlphaFoldDB" id="A0A841TRG0"/>
<dbReference type="InterPro" id="IPR023203">
    <property type="entry name" value="TTHA0068_sf"/>
</dbReference>
<sequence length="183" mass="20245">MTLSPYPPEFISYLAEYFGSRDYFECHELMEELWKKEKGSPSEGSWLVLVRIAVAQYHARRGNGRGAYKLLAKAAEEADPGELGRIGLDGARLAAMLRERVEAWGSPDGVFYAELELPIADPLLLRLARELCAARGWAWGAPAEAIPSEVVHRHATRDRSEVIAARAEAADARAKARARSRPG</sequence>
<dbReference type="PANTHER" id="PTHR34796">
    <property type="entry name" value="EXPRESSED PROTEIN"/>
    <property type="match status" value="1"/>
</dbReference>
<dbReference type="Pfam" id="PF03745">
    <property type="entry name" value="DUF309"/>
    <property type="match status" value="1"/>
</dbReference>
<evidence type="ECO:0000313" key="2">
    <source>
        <dbReference type="Proteomes" id="UP000553776"/>
    </source>
</evidence>